<protein>
    <recommendedName>
        <fullName evidence="1">Acetyl xylan esterase domain-containing protein</fullName>
    </recommendedName>
</protein>
<dbReference type="AlphaFoldDB" id="A0A2A4G8I1"/>
<dbReference type="SUPFAM" id="SSF53474">
    <property type="entry name" value="alpha/beta-Hydrolases"/>
    <property type="match status" value="1"/>
</dbReference>
<keyword evidence="3" id="KW-1185">Reference proteome</keyword>
<dbReference type="Proteomes" id="UP000219559">
    <property type="component" value="Unassembled WGS sequence"/>
</dbReference>
<organism evidence="2 3">
    <name type="scientific">Sediminicola luteus</name>
    <dbReference type="NCBI Taxonomy" id="319238"/>
    <lineage>
        <taxon>Bacteria</taxon>
        <taxon>Pseudomonadati</taxon>
        <taxon>Bacteroidota</taxon>
        <taxon>Flavobacteriia</taxon>
        <taxon>Flavobacteriales</taxon>
        <taxon>Flavobacteriaceae</taxon>
        <taxon>Sediminicola</taxon>
    </lineage>
</organism>
<dbReference type="Pfam" id="PF05448">
    <property type="entry name" value="AXE1"/>
    <property type="match status" value="1"/>
</dbReference>
<name>A0A2A4G8I1_9FLAO</name>
<dbReference type="PANTHER" id="PTHR22946">
    <property type="entry name" value="DIENELACTONE HYDROLASE DOMAIN-CONTAINING PROTEIN-RELATED"/>
    <property type="match status" value="1"/>
</dbReference>
<dbReference type="PANTHER" id="PTHR22946:SF0">
    <property type="entry name" value="DIENELACTONE HYDROLASE DOMAIN-CONTAINING PROTEIN"/>
    <property type="match status" value="1"/>
</dbReference>
<dbReference type="OrthoDB" id="3668964at2"/>
<dbReference type="InterPro" id="IPR050261">
    <property type="entry name" value="FrsA_esterase"/>
</dbReference>
<dbReference type="Gene3D" id="3.40.50.1820">
    <property type="entry name" value="alpha/beta hydrolase"/>
    <property type="match status" value="1"/>
</dbReference>
<comment type="caution">
    <text evidence="2">The sequence shown here is derived from an EMBL/GenBank/DDBJ whole genome shotgun (WGS) entry which is preliminary data.</text>
</comment>
<dbReference type="EMBL" id="NBWU01000002">
    <property type="protein sequence ID" value="PCE64733.1"/>
    <property type="molecule type" value="Genomic_DNA"/>
</dbReference>
<dbReference type="InterPro" id="IPR008391">
    <property type="entry name" value="AXE1_dom"/>
</dbReference>
<proteinExistence type="predicted"/>
<gene>
    <name evidence="2" type="ORF">B7P33_06065</name>
</gene>
<feature type="domain" description="Acetyl xylan esterase" evidence="1">
    <location>
        <begin position="65"/>
        <end position="206"/>
    </location>
</feature>
<evidence type="ECO:0000313" key="3">
    <source>
        <dbReference type="Proteomes" id="UP000219559"/>
    </source>
</evidence>
<evidence type="ECO:0000259" key="1">
    <source>
        <dbReference type="Pfam" id="PF05448"/>
    </source>
</evidence>
<evidence type="ECO:0000313" key="2">
    <source>
        <dbReference type="EMBL" id="PCE64733.1"/>
    </source>
</evidence>
<dbReference type="InterPro" id="IPR029058">
    <property type="entry name" value="AB_hydrolase_fold"/>
</dbReference>
<sequence>MTMKSFKKVLFIGLLLIGLTVAVIYVFAQPATALPVLSYYDYDKALPLQVKQSPWDTLATHYQKKLVYTSVHNKQVTALLSVPKEGDGPQKTIMLLHGLGDHKQVDYIEAAHNLFIDKGYAVFRIDIANHGDRFEQDLKFDLTGPHRYWTRNMVAQTVFDLRRGVDLLEQHKEIDPNRIGFYGISLGGITGTLFSGVEPRIKASVIVIAGGQLNLLYGEDALDSEAKEFVSVIEPLNFVEAISPRPLLMLNAEEDEVILPMMSTLLYNKAKEPKKIIWYPAKHKTIPQPDVYLEGVNWYNTHL</sequence>
<accession>A0A2A4G8I1</accession>
<reference evidence="2 3" key="1">
    <citation type="submission" date="2017-04" db="EMBL/GenBank/DDBJ databases">
        <title>A new member of the family Flavobacteriaceae isolated from ascidians.</title>
        <authorList>
            <person name="Chen L."/>
        </authorList>
    </citation>
    <scope>NUCLEOTIDE SEQUENCE [LARGE SCALE GENOMIC DNA]</scope>
    <source>
        <strain evidence="2 3">HQA918</strain>
    </source>
</reference>